<evidence type="ECO:0000313" key="1">
    <source>
        <dbReference type="EMBL" id="QPR77758.1"/>
    </source>
</evidence>
<evidence type="ECO:0000313" key="2">
    <source>
        <dbReference type="Proteomes" id="UP000594791"/>
    </source>
</evidence>
<dbReference type="EMBL" id="CP065739">
    <property type="protein sequence ID" value="QPR77758.1"/>
    <property type="molecule type" value="Genomic_DNA"/>
</dbReference>
<reference evidence="1 2" key="1">
    <citation type="submission" date="2020-12" db="EMBL/GenBank/DDBJ databases">
        <title>FDA dAtabase for Regulatory Grade micrObial Sequences (FDA-ARGOS): Supporting development and validation of Infectious Disease Dx tests.</title>
        <authorList>
            <person name="Nelson B."/>
            <person name="Plummer A."/>
            <person name="Tallon L."/>
            <person name="Sadzewicz L."/>
            <person name="Zhao X."/>
            <person name="Boylan J."/>
            <person name="Ott S."/>
            <person name="Bowen H."/>
            <person name="Vavikolanu K."/>
            <person name="Mehta A."/>
            <person name="Aluvathingal J."/>
            <person name="Nadendla S."/>
            <person name="Myers T."/>
            <person name="Yan Y."/>
            <person name="Sichtig H."/>
        </authorList>
    </citation>
    <scope>NUCLEOTIDE SEQUENCE [LARGE SCALE GENOMIC DNA]</scope>
    <source>
        <strain evidence="1 2">FDAARGOS_920</strain>
    </source>
</reference>
<dbReference type="InterPro" id="IPR025047">
    <property type="entry name" value="DUF3986"/>
</dbReference>
<keyword evidence="2" id="KW-1185">Reference proteome</keyword>
<organism evidence="1 2">
    <name type="scientific">Bacillus tropicus</name>
    <dbReference type="NCBI Taxonomy" id="2026188"/>
    <lineage>
        <taxon>Bacteria</taxon>
        <taxon>Bacillati</taxon>
        <taxon>Bacillota</taxon>
        <taxon>Bacilli</taxon>
        <taxon>Bacillales</taxon>
        <taxon>Bacillaceae</taxon>
        <taxon>Bacillus</taxon>
        <taxon>Bacillus cereus group</taxon>
    </lineage>
</organism>
<sequence>MNRASCNIQLAFVYKVKYNKFFKGRGTIMKKYDPSQHYHIGYYEDGYDLEVTAYKRINEPVWDAYIPHYEVDDFYKKVEEMKLGEYIDDYGIMVYSFRNDIDDDEARIIFEKWLKKNGLV</sequence>
<accession>A0A7T2QFH8</accession>
<dbReference type="Proteomes" id="UP000594791">
    <property type="component" value="Chromosome"/>
</dbReference>
<name>A0A7T2QFH8_9BACI</name>
<protein>
    <submittedName>
        <fullName evidence="1">DUF3986 family protein</fullName>
    </submittedName>
</protein>
<gene>
    <name evidence="1" type="ORF">I6G77_00700</name>
</gene>
<dbReference type="Pfam" id="PF13143">
    <property type="entry name" value="DUF3986"/>
    <property type="match status" value="1"/>
</dbReference>
<dbReference type="RefSeq" id="WP_141478112.1">
    <property type="nucleotide sequence ID" value="NZ_CP065739.1"/>
</dbReference>
<proteinExistence type="predicted"/>